<name>A0A0G0K6I3_9BACT</name>
<reference evidence="1 2" key="1">
    <citation type="journal article" date="2015" name="Nature">
        <title>rRNA introns, odd ribosomes, and small enigmatic genomes across a large radiation of phyla.</title>
        <authorList>
            <person name="Brown C.T."/>
            <person name="Hug L.A."/>
            <person name="Thomas B.C."/>
            <person name="Sharon I."/>
            <person name="Castelle C.J."/>
            <person name="Singh A."/>
            <person name="Wilkins M.J."/>
            <person name="Williams K.H."/>
            <person name="Banfield J.F."/>
        </authorList>
    </citation>
    <scope>NUCLEOTIDE SEQUENCE [LARGE SCALE GENOMIC DNA]</scope>
</reference>
<organism evidence="1 2">
    <name type="scientific">Candidatus Woesebacteria bacterium GW2011_GWB1_38_5</name>
    <dbReference type="NCBI Taxonomy" id="1618568"/>
    <lineage>
        <taxon>Bacteria</taxon>
        <taxon>Candidatus Woeseibacteriota</taxon>
    </lineage>
</organism>
<dbReference type="EMBL" id="LBUY01000025">
    <property type="protein sequence ID" value="KKQ74442.1"/>
    <property type="molecule type" value="Genomic_DNA"/>
</dbReference>
<protein>
    <recommendedName>
        <fullName evidence="3">Purple acid phosphatase N-terminal domain-containing protein</fullName>
    </recommendedName>
</protein>
<dbReference type="AlphaFoldDB" id="A0A0G0K6I3"/>
<evidence type="ECO:0000313" key="1">
    <source>
        <dbReference type="EMBL" id="KKQ74442.1"/>
    </source>
</evidence>
<evidence type="ECO:0008006" key="3">
    <source>
        <dbReference type="Google" id="ProtNLM"/>
    </source>
</evidence>
<accession>A0A0G0K6I3</accession>
<evidence type="ECO:0000313" key="2">
    <source>
        <dbReference type="Proteomes" id="UP000034738"/>
    </source>
</evidence>
<dbReference type="InterPro" id="IPR008969">
    <property type="entry name" value="CarboxyPept-like_regulatory"/>
</dbReference>
<comment type="caution">
    <text evidence="1">The sequence shown here is derived from an EMBL/GenBank/DDBJ whole genome shotgun (WGS) entry which is preliminary data.</text>
</comment>
<sequence length="286" mass="31868">MQRRSLKKTVPTLVGVIILLFGLASGVVLLNARQIFRLGAVDISTPKNVRVSNITDSSFCISFLTAKEVRPFVKVGGDKFFISDIQTIRANEKSNIHYFTINGLLPEREYFFTINSDGVDYFKDNPMTARTGKQIASNTKGGIIYGKVYSKSGEELKDALVYVRGGNGSLVSTKTSGDGSFMFSTSHIRTADLSSYEEFDEERTIIQVLIENIQSTSSITTNLKNSYPFPPIIIGQNLDLRQSSANVDYTVPLPSVFGAFSNQTDIPFFIKNIYKEKLPNFLNEQY</sequence>
<dbReference type="SUPFAM" id="SSF49464">
    <property type="entry name" value="Carboxypeptidase regulatory domain-like"/>
    <property type="match status" value="1"/>
</dbReference>
<dbReference type="Proteomes" id="UP000034738">
    <property type="component" value="Unassembled WGS sequence"/>
</dbReference>
<gene>
    <name evidence="1" type="ORF">US95_C0025G0003</name>
</gene>
<proteinExistence type="predicted"/>